<evidence type="ECO:0000256" key="1">
    <source>
        <dbReference type="SAM" id="Phobius"/>
    </source>
</evidence>
<evidence type="ECO:0000313" key="2">
    <source>
        <dbReference type="EMBL" id="KAK2142679.1"/>
    </source>
</evidence>
<dbReference type="GO" id="GO:0006888">
    <property type="term" value="P:endoplasmic reticulum to Golgi vesicle-mediated transport"/>
    <property type="evidence" value="ECO:0007669"/>
    <property type="project" value="TreeGrafter"/>
</dbReference>
<dbReference type="GO" id="GO:0005794">
    <property type="term" value="C:Golgi apparatus"/>
    <property type="evidence" value="ECO:0007669"/>
    <property type="project" value="TreeGrafter"/>
</dbReference>
<organism evidence="2 3">
    <name type="scientific">Paralvinella palmiformis</name>
    <dbReference type="NCBI Taxonomy" id="53620"/>
    <lineage>
        <taxon>Eukaryota</taxon>
        <taxon>Metazoa</taxon>
        <taxon>Spiralia</taxon>
        <taxon>Lophotrochozoa</taxon>
        <taxon>Annelida</taxon>
        <taxon>Polychaeta</taxon>
        <taxon>Sedentaria</taxon>
        <taxon>Canalipalpata</taxon>
        <taxon>Terebellida</taxon>
        <taxon>Terebelliformia</taxon>
        <taxon>Alvinellidae</taxon>
        <taxon>Paralvinella</taxon>
    </lineage>
</organism>
<gene>
    <name evidence="2" type="ORF">LSH36_923g00000</name>
</gene>
<sequence length="175" mass="20102">MISRSHIMYLMLSAFILTIFLVEWKAKKDDALNVHEELSSNSEDYGIRNLHFTRGNMNFSLKKVDKGDGITATPNKLDTWIVPNVPDRLRNADQRDPELIRHIREFWIIPPFKGPISLQRHNKSFPVPGRDFSESGQPTVVNRLLSNKTKGFYVECGAADGEISSNSLFFELYHH</sequence>
<protein>
    <submittedName>
        <fullName evidence="2">Uncharacterized protein</fullName>
    </submittedName>
</protein>
<proteinExistence type="predicted"/>
<dbReference type="InterPro" id="IPR053202">
    <property type="entry name" value="EGF_Rcpt_Signaling_Reg"/>
</dbReference>
<reference evidence="2" key="1">
    <citation type="journal article" date="2023" name="Mol. Biol. Evol.">
        <title>Third-Generation Sequencing Reveals the Adaptive Role of the Epigenome in Three Deep-Sea Polychaetes.</title>
        <authorList>
            <person name="Perez M."/>
            <person name="Aroh O."/>
            <person name="Sun Y."/>
            <person name="Lan Y."/>
            <person name="Juniper S.K."/>
            <person name="Young C.R."/>
            <person name="Angers B."/>
            <person name="Qian P.Y."/>
        </authorList>
    </citation>
    <scope>NUCLEOTIDE SEQUENCE</scope>
    <source>
        <strain evidence="2">P08H-3</strain>
    </source>
</reference>
<name>A0AAD9IXG7_9ANNE</name>
<keyword evidence="1" id="KW-1133">Transmembrane helix</keyword>
<dbReference type="PANTHER" id="PTHR34009">
    <property type="entry name" value="PROTEIN STAR"/>
    <property type="match status" value="1"/>
</dbReference>
<keyword evidence="1" id="KW-0812">Transmembrane</keyword>
<keyword evidence="1" id="KW-0472">Membrane</keyword>
<comment type="caution">
    <text evidence="2">The sequence shown here is derived from an EMBL/GenBank/DDBJ whole genome shotgun (WGS) entry which is preliminary data.</text>
</comment>
<keyword evidence="3" id="KW-1185">Reference proteome</keyword>
<dbReference type="PANTHER" id="PTHR34009:SF2">
    <property type="entry name" value="PROTEIN STAR"/>
    <property type="match status" value="1"/>
</dbReference>
<feature type="transmembrane region" description="Helical" evidence="1">
    <location>
        <begin position="6"/>
        <end position="24"/>
    </location>
</feature>
<dbReference type="GO" id="GO:0005789">
    <property type="term" value="C:endoplasmic reticulum membrane"/>
    <property type="evidence" value="ECO:0007669"/>
    <property type="project" value="TreeGrafter"/>
</dbReference>
<dbReference type="GO" id="GO:0005886">
    <property type="term" value="C:plasma membrane"/>
    <property type="evidence" value="ECO:0007669"/>
    <property type="project" value="TreeGrafter"/>
</dbReference>
<evidence type="ECO:0000313" key="3">
    <source>
        <dbReference type="Proteomes" id="UP001208570"/>
    </source>
</evidence>
<dbReference type="Proteomes" id="UP001208570">
    <property type="component" value="Unassembled WGS sequence"/>
</dbReference>
<dbReference type="GO" id="GO:0016197">
    <property type="term" value="P:endosomal transport"/>
    <property type="evidence" value="ECO:0007669"/>
    <property type="project" value="TreeGrafter"/>
</dbReference>
<accession>A0AAD9IXG7</accession>
<dbReference type="GO" id="GO:0031902">
    <property type="term" value="C:late endosome membrane"/>
    <property type="evidence" value="ECO:0007669"/>
    <property type="project" value="TreeGrafter"/>
</dbReference>
<dbReference type="EMBL" id="JAODUP010000923">
    <property type="protein sequence ID" value="KAK2142679.1"/>
    <property type="molecule type" value="Genomic_DNA"/>
</dbReference>
<dbReference type="AlphaFoldDB" id="A0AAD9IXG7"/>